<feature type="domain" description="Homeobox" evidence="5">
    <location>
        <begin position="99"/>
        <end position="164"/>
    </location>
</feature>
<keyword evidence="7" id="KW-1185">Reference proteome</keyword>
<feature type="region of interest" description="Disordered" evidence="4">
    <location>
        <begin position="159"/>
        <end position="204"/>
    </location>
</feature>
<keyword evidence="2 3" id="KW-0371">Homeobox</keyword>
<comment type="subcellular location">
    <subcellularLocation>
        <location evidence="1 2 3">Nucleus</location>
    </subcellularLocation>
</comment>
<dbReference type="GO" id="GO:0003700">
    <property type="term" value="F:DNA-binding transcription factor activity"/>
    <property type="evidence" value="ECO:0007669"/>
    <property type="project" value="InterPro"/>
</dbReference>
<evidence type="ECO:0000256" key="1">
    <source>
        <dbReference type="ARBA" id="ARBA00004123"/>
    </source>
</evidence>
<feature type="compositionally biased region" description="Basic and acidic residues" evidence="4">
    <location>
        <begin position="175"/>
        <end position="186"/>
    </location>
</feature>
<dbReference type="PANTHER" id="PTHR46777:SF5">
    <property type="entry name" value="WUSCHEL-RELATED HOMEOBOX 13"/>
    <property type="match status" value="1"/>
</dbReference>
<comment type="caution">
    <text evidence="6">The sequence shown here is derived from an EMBL/GenBank/DDBJ whole genome shotgun (WGS) entry which is preliminary data.</text>
</comment>
<evidence type="ECO:0000256" key="2">
    <source>
        <dbReference type="PROSITE-ProRule" id="PRU00108"/>
    </source>
</evidence>
<dbReference type="GO" id="GO:0005634">
    <property type="term" value="C:nucleus"/>
    <property type="evidence" value="ECO:0007669"/>
    <property type="project" value="UniProtKB-SubCell"/>
</dbReference>
<dbReference type="InterPro" id="IPR044559">
    <property type="entry name" value="WOX13-like"/>
</dbReference>
<name>A0AAD3Y134_NEPGR</name>
<dbReference type="GO" id="GO:0003677">
    <property type="term" value="F:DNA binding"/>
    <property type="evidence" value="ECO:0007669"/>
    <property type="project" value="UniProtKB-UniRule"/>
</dbReference>
<organism evidence="6 7">
    <name type="scientific">Nepenthes gracilis</name>
    <name type="common">Slender pitcher plant</name>
    <dbReference type="NCBI Taxonomy" id="150966"/>
    <lineage>
        <taxon>Eukaryota</taxon>
        <taxon>Viridiplantae</taxon>
        <taxon>Streptophyta</taxon>
        <taxon>Embryophyta</taxon>
        <taxon>Tracheophyta</taxon>
        <taxon>Spermatophyta</taxon>
        <taxon>Magnoliopsida</taxon>
        <taxon>eudicotyledons</taxon>
        <taxon>Gunneridae</taxon>
        <taxon>Pentapetalae</taxon>
        <taxon>Caryophyllales</taxon>
        <taxon>Nepenthaceae</taxon>
        <taxon>Nepenthes</taxon>
    </lineage>
</organism>
<keyword evidence="2 3" id="KW-0238">DNA-binding</keyword>
<dbReference type="EMBL" id="BSYO01000029">
    <property type="protein sequence ID" value="GMH25153.1"/>
    <property type="molecule type" value="Genomic_DNA"/>
</dbReference>
<dbReference type="PROSITE" id="PS50071">
    <property type="entry name" value="HOMEOBOX_2"/>
    <property type="match status" value="1"/>
</dbReference>
<proteinExistence type="predicted"/>
<dbReference type="Gene3D" id="1.10.10.60">
    <property type="entry name" value="Homeodomain-like"/>
    <property type="match status" value="1"/>
</dbReference>
<feature type="region of interest" description="Disordered" evidence="4">
    <location>
        <begin position="1"/>
        <end position="32"/>
    </location>
</feature>
<dbReference type="SUPFAM" id="SSF46689">
    <property type="entry name" value="Homeodomain-like"/>
    <property type="match status" value="1"/>
</dbReference>
<dbReference type="SMART" id="SM00389">
    <property type="entry name" value="HOX"/>
    <property type="match status" value="1"/>
</dbReference>
<evidence type="ECO:0000256" key="4">
    <source>
        <dbReference type="SAM" id="MobiDB-lite"/>
    </source>
</evidence>
<feature type="compositionally biased region" description="Low complexity" evidence="4">
    <location>
        <begin position="1"/>
        <end position="14"/>
    </location>
</feature>
<keyword evidence="2 3" id="KW-0539">Nucleus</keyword>
<evidence type="ECO:0000313" key="7">
    <source>
        <dbReference type="Proteomes" id="UP001279734"/>
    </source>
</evidence>
<dbReference type="CDD" id="cd00086">
    <property type="entry name" value="homeodomain"/>
    <property type="match status" value="1"/>
</dbReference>
<dbReference type="InterPro" id="IPR001356">
    <property type="entry name" value="HD"/>
</dbReference>
<evidence type="ECO:0000313" key="6">
    <source>
        <dbReference type="EMBL" id="GMH25153.1"/>
    </source>
</evidence>
<dbReference type="PANTHER" id="PTHR46777">
    <property type="entry name" value="WUSCHEL-RELATED HOMEOBOX 13"/>
    <property type="match status" value="1"/>
</dbReference>
<dbReference type="InterPro" id="IPR009057">
    <property type="entry name" value="Homeodomain-like_sf"/>
</dbReference>
<gene>
    <name evidence="6" type="ORF">Nepgr_026996</name>
</gene>
<reference evidence="6" key="1">
    <citation type="submission" date="2023-05" db="EMBL/GenBank/DDBJ databases">
        <title>Nepenthes gracilis genome sequencing.</title>
        <authorList>
            <person name="Fukushima K."/>
        </authorList>
    </citation>
    <scope>NUCLEOTIDE SEQUENCE</scope>
    <source>
        <strain evidence="6">SING2019-196</strain>
    </source>
</reference>
<feature type="DNA-binding region" description="Homeobox" evidence="2">
    <location>
        <begin position="101"/>
        <end position="165"/>
    </location>
</feature>
<dbReference type="Pfam" id="PF00046">
    <property type="entry name" value="Homeodomain"/>
    <property type="match status" value="1"/>
</dbReference>
<evidence type="ECO:0000256" key="3">
    <source>
        <dbReference type="RuleBase" id="RU000682"/>
    </source>
</evidence>
<accession>A0AAD3Y134</accession>
<protein>
    <recommendedName>
        <fullName evidence="5">Homeobox domain-containing protein</fullName>
    </recommendedName>
</protein>
<sequence>MEWVHQPPQQQLQQPKDHHNDQNNDTGNGGNGGGVVEVLYGKVMTDEQLEILQTQISDYATICEQLVEMHKSITDKQELAFSRMGNLHCDPLVASVGNKITARQRWTPTPVQLEILEHIFYQCTGSPSKQKIKYIAAELFQHGPISETNVDHWFQNRRARSKRKRLNISPNNAESKVEKDAESPREKKTKPRNLHSQRDSAPRAEDHCFKNRKMSFKTHFMDPRTNKVEELALQSISSSKLSESLGQLCIYESIPENSGIYHLAGKLEVPGSYSLYREADDYSLTD</sequence>
<evidence type="ECO:0000259" key="5">
    <source>
        <dbReference type="PROSITE" id="PS50071"/>
    </source>
</evidence>
<dbReference type="Proteomes" id="UP001279734">
    <property type="component" value="Unassembled WGS sequence"/>
</dbReference>
<dbReference type="AlphaFoldDB" id="A0AAD3Y134"/>